<evidence type="ECO:0000313" key="7">
    <source>
        <dbReference type="Proteomes" id="UP000077755"/>
    </source>
</evidence>
<reference evidence="6" key="1">
    <citation type="journal article" date="2016" name="Nat. Genet.">
        <title>A high-quality carrot genome assembly provides new insights into carotenoid accumulation and asterid genome evolution.</title>
        <authorList>
            <person name="Iorizzo M."/>
            <person name="Ellison S."/>
            <person name="Senalik D."/>
            <person name="Zeng P."/>
            <person name="Satapoomin P."/>
            <person name="Huang J."/>
            <person name="Bowman M."/>
            <person name="Iovene M."/>
            <person name="Sanseverino W."/>
            <person name="Cavagnaro P."/>
            <person name="Yildiz M."/>
            <person name="Macko-Podgorni A."/>
            <person name="Moranska E."/>
            <person name="Grzebelus E."/>
            <person name="Grzebelus D."/>
            <person name="Ashrafi H."/>
            <person name="Zheng Z."/>
            <person name="Cheng S."/>
            <person name="Spooner D."/>
            <person name="Van Deynze A."/>
            <person name="Simon P."/>
        </authorList>
    </citation>
    <scope>NUCLEOTIDE SEQUENCE</scope>
    <source>
        <tissue evidence="6">Leaf</tissue>
    </source>
</reference>
<dbReference type="AlphaFoldDB" id="A0A164VWR4"/>
<keyword evidence="3" id="KW-0029">Amino-acid transport</keyword>
<dbReference type="OMA" id="CAPEREI"/>
<evidence type="ECO:0000256" key="1">
    <source>
        <dbReference type="ARBA" id="ARBA00004141"/>
    </source>
</evidence>
<evidence type="ECO:0000256" key="3">
    <source>
        <dbReference type="ARBA" id="ARBA00022970"/>
    </source>
</evidence>
<dbReference type="KEGG" id="dcr:108225427"/>
<keyword evidence="7" id="KW-1185">Reference proteome</keyword>
<dbReference type="OrthoDB" id="655540at2759"/>
<accession>A0A164VWR4</accession>
<keyword evidence="3" id="KW-0813">Transport</keyword>
<name>A0A164VWR4_DAUCS</name>
<dbReference type="GO" id="GO:0005774">
    <property type="term" value="C:vacuolar membrane"/>
    <property type="evidence" value="ECO:0007669"/>
    <property type="project" value="TreeGrafter"/>
</dbReference>
<dbReference type="PANTHER" id="PTHR22950:SF705">
    <property type="entry name" value="AMINO ACID TRANSPORTER AVT1I-LIKE"/>
    <property type="match status" value="1"/>
</dbReference>
<dbReference type="Proteomes" id="UP000077755">
    <property type="component" value="Chromosome 6"/>
</dbReference>
<evidence type="ECO:0000256" key="2">
    <source>
        <dbReference type="ARBA" id="ARBA00022692"/>
    </source>
</evidence>
<reference evidence="6" key="2">
    <citation type="submission" date="2022-03" db="EMBL/GenBank/DDBJ databases">
        <title>Draft title - Genomic analysis of global carrot germplasm unveils the trajectory of domestication and the origin of high carotenoid orange carrot.</title>
        <authorList>
            <person name="Iorizzo M."/>
            <person name="Ellison S."/>
            <person name="Senalik D."/>
            <person name="Macko-Podgorni A."/>
            <person name="Grzebelus D."/>
            <person name="Bostan H."/>
            <person name="Rolling W."/>
            <person name="Curaba J."/>
            <person name="Simon P."/>
        </authorList>
    </citation>
    <scope>NUCLEOTIDE SEQUENCE</scope>
    <source>
        <tissue evidence="6">Leaf</tissue>
    </source>
</reference>
<comment type="subcellular location">
    <subcellularLocation>
        <location evidence="1">Membrane</location>
        <topology evidence="1">Multi-pass membrane protein</topology>
    </subcellularLocation>
</comment>
<gene>
    <name evidence="6" type="ORF">DCAR_0624555</name>
</gene>
<sequence>MEAKSEDTYYLTIGLLNNNNKNINDGVSVAVAEETNGSYKSFISQATGGTTSFFKTAFNGLNALSGVGILSTPYALASGGWLSLILLFIIAIVTFYTALLIQSCMDADSSIRTYPDIGERAFGKKGRVLVSTFMNLELYLVATGFLILEGDNLNNLLPDMGFEFNGFRVGGRQSFIIIVALVILPTILLNNMGLLSYISATGVVASFVILGSIFWTGAFEDIGFHEKGELLNLKGIPAAISLYAFCYCAHPVFPTLYTSMENKKNFSKVMFLTFLLCTITYASIAVFGYLMFGSMLKSQITLNLPINKISSKIAIYTTLVNPIAKYALILTPIVHTIENRFRSFCKKKPSVFIRTTLLTSTVIVALAFPFFGLLMSLVGAFLSVTASILLPCLCYLKISGAYQRLGYEVGIIWCILVFGVAVLVIGTYTALVEIIAQL</sequence>
<dbReference type="Gramene" id="KZM90975">
    <property type="protein sequence ID" value="KZM90975"/>
    <property type="gene ID" value="DCAR_021660"/>
</dbReference>
<keyword evidence="4" id="KW-1133">Transmembrane helix</keyword>
<protein>
    <submittedName>
        <fullName evidence="6">Uncharacterized protein</fullName>
    </submittedName>
</protein>
<keyword evidence="5" id="KW-0472">Membrane</keyword>
<dbReference type="InterPro" id="IPR013057">
    <property type="entry name" value="AA_transpt_TM"/>
</dbReference>
<dbReference type="EMBL" id="CP093348">
    <property type="protein sequence ID" value="WOH05142.1"/>
    <property type="molecule type" value="Genomic_DNA"/>
</dbReference>
<evidence type="ECO:0000256" key="4">
    <source>
        <dbReference type="ARBA" id="ARBA00022989"/>
    </source>
</evidence>
<organism evidence="6 7">
    <name type="scientific">Daucus carota subsp. sativus</name>
    <name type="common">Carrot</name>
    <dbReference type="NCBI Taxonomy" id="79200"/>
    <lineage>
        <taxon>Eukaryota</taxon>
        <taxon>Viridiplantae</taxon>
        <taxon>Streptophyta</taxon>
        <taxon>Embryophyta</taxon>
        <taxon>Tracheophyta</taxon>
        <taxon>Spermatophyta</taxon>
        <taxon>Magnoliopsida</taxon>
        <taxon>eudicotyledons</taxon>
        <taxon>Gunneridae</taxon>
        <taxon>Pentapetalae</taxon>
        <taxon>asterids</taxon>
        <taxon>campanulids</taxon>
        <taxon>Apiales</taxon>
        <taxon>Apiaceae</taxon>
        <taxon>Apioideae</taxon>
        <taxon>Scandiceae</taxon>
        <taxon>Daucinae</taxon>
        <taxon>Daucus</taxon>
        <taxon>Daucus sect. Daucus</taxon>
    </lineage>
</organism>
<dbReference type="GO" id="GO:0015179">
    <property type="term" value="F:L-amino acid transmembrane transporter activity"/>
    <property type="evidence" value="ECO:0007669"/>
    <property type="project" value="TreeGrafter"/>
</dbReference>
<proteinExistence type="predicted"/>
<evidence type="ECO:0000256" key="5">
    <source>
        <dbReference type="ARBA" id="ARBA00023136"/>
    </source>
</evidence>
<evidence type="ECO:0000313" key="6">
    <source>
        <dbReference type="EMBL" id="WOH05142.1"/>
    </source>
</evidence>
<keyword evidence="2" id="KW-0812">Transmembrane</keyword>
<dbReference type="Pfam" id="PF01490">
    <property type="entry name" value="Aa_trans"/>
    <property type="match status" value="1"/>
</dbReference>
<dbReference type="PANTHER" id="PTHR22950">
    <property type="entry name" value="AMINO ACID TRANSPORTER"/>
    <property type="match status" value="1"/>
</dbReference>